<evidence type="ECO:0000259" key="5">
    <source>
        <dbReference type="Pfam" id="PF01134"/>
    </source>
</evidence>
<dbReference type="PRINTS" id="PR00368">
    <property type="entry name" value="FADPNR"/>
</dbReference>
<dbReference type="InterPro" id="IPR040131">
    <property type="entry name" value="MnmG_N"/>
</dbReference>
<dbReference type="AlphaFoldDB" id="A0ABD5W5W6"/>
<dbReference type="GO" id="GO:0016491">
    <property type="term" value="F:oxidoreductase activity"/>
    <property type="evidence" value="ECO:0007669"/>
    <property type="project" value="UniProtKB-KW"/>
</dbReference>
<keyword evidence="7" id="KW-1185">Reference proteome</keyword>
<keyword evidence="3" id="KW-0274">FAD</keyword>
<dbReference type="SUPFAM" id="SSF51905">
    <property type="entry name" value="FAD/NAD(P)-binding domain"/>
    <property type="match status" value="1"/>
</dbReference>
<name>A0ABD5W5W6_9EURY</name>
<evidence type="ECO:0000256" key="2">
    <source>
        <dbReference type="ARBA" id="ARBA00022630"/>
    </source>
</evidence>
<dbReference type="GeneID" id="76632071"/>
<dbReference type="Gene3D" id="3.50.50.60">
    <property type="entry name" value="FAD/NAD(P)-binding domain"/>
    <property type="match status" value="1"/>
</dbReference>
<gene>
    <name evidence="6" type="ORF">ACFQQG_20325</name>
</gene>
<accession>A0ABD5W5W6</accession>
<dbReference type="RefSeq" id="WP_267164314.1">
    <property type="nucleotide sequence ID" value="NZ_CP112973.1"/>
</dbReference>
<dbReference type="Pfam" id="PF01134">
    <property type="entry name" value="GIDA"/>
    <property type="match status" value="1"/>
</dbReference>
<comment type="cofactor">
    <cofactor evidence="1">
        <name>FAD</name>
        <dbReference type="ChEBI" id="CHEBI:57692"/>
    </cofactor>
</comment>
<dbReference type="InterPro" id="IPR036188">
    <property type="entry name" value="FAD/NAD-bd_sf"/>
</dbReference>
<evidence type="ECO:0000256" key="3">
    <source>
        <dbReference type="ARBA" id="ARBA00022827"/>
    </source>
</evidence>
<feature type="domain" description="MnmG N-terminal" evidence="5">
    <location>
        <begin position="8"/>
        <end position="51"/>
    </location>
</feature>
<evidence type="ECO:0000313" key="7">
    <source>
        <dbReference type="Proteomes" id="UP001596445"/>
    </source>
</evidence>
<keyword evidence="2" id="KW-0285">Flavoprotein</keyword>
<keyword evidence="4" id="KW-0560">Oxidoreductase</keyword>
<dbReference type="EMBL" id="JBHSZI010000006">
    <property type="protein sequence ID" value="MFC7060119.1"/>
    <property type="molecule type" value="Genomic_DNA"/>
</dbReference>
<sequence>MTDTTHYDIGIVGGGPAGCAAALFCARADLETILLVNGRSTLQKCAYVENYLGFPAGVEPTTLLTLAREHVERTGCTVEETTVETVIDDGASFQVHLPEKDIHTDTVVAASWADSDYLSALDVETEPEPDELVQEIITDSEGRTNVDGVWAAGRITGTHHQALVNAGDGARVALNLVNERRPAFYNDWIAPEGYYEQYGRDVPVGVEEVSHEERNKRATRGRTWMHEFFGG</sequence>
<organism evidence="6 7">
    <name type="scientific">Halovenus salina</name>
    <dbReference type="NCBI Taxonomy" id="1510225"/>
    <lineage>
        <taxon>Archaea</taxon>
        <taxon>Methanobacteriati</taxon>
        <taxon>Methanobacteriota</taxon>
        <taxon>Stenosarchaea group</taxon>
        <taxon>Halobacteria</taxon>
        <taxon>Halobacteriales</taxon>
        <taxon>Haloarculaceae</taxon>
        <taxon>Halovenus</taxon>
    </lineage>
</organism>
<protein>
    <submittedName>
        <fullName evidence="6">FAD-dependent oxidoreductase</fullName>
    </submittedName>
</protein>
<evidence type="ECO:0000313" key="6">
    <source>
        <dbReference type="EMBL" id="MFC7060119.1"/>
    </source>
</evidence>
<proteinExistence type="predicted"/>
<dbReference type="PANTHER" id="PTHR48105">
    <property type="entry name" value="THIOREDOXIN REDUCTASE 1-RELATED-RELATED"/>
    <property type="match status" value="1"/>
</dbReference>
<comment type="caution">
    <text evidence="6">The sequence shown here is derived from an EMBL/GenBank/DDBJ whole genome shotgun (WGS) entry which is preliminary data.</text>
</comment>
<dbReference type="InterPro" id="IPR050097">
    <property type="entry name" value="Ferredoxin-NADP_redctase_2"/>
</dbReference>
<reference evidence="6 7" key="1">
    <citation type="journal article" date="2019" name="Int. J. Syst. Evol. Microbiol.">
        <title>The Global Catalogue of Microorganisms (GCM) 10K type strain sequencing project: providing services to taxonomists for standard genome sequencing and annotation.</title>
        <authorList>
            <consortium name="The Broad Institute Genomics Platform"/>
            <consortium name="The Broad Institute Genome Sequencing Center for Infectious Disease"/>
            <person name="Wu L."/>
            <person name="Ma J."/>
        </authorList>
    </citation>
    <scope>NUCLEOTIDE SEQUENCE [LARGE SCALE GENOMIC DNA]</scope>
    <source>
        <strain evidence="6 7">JCM 30072</strain>
    </source>
</reference>
<dbReference type="PRINTS" id="PR00469">
    <property type="entry name" value="PNDRDTASEII"/>
</dbReference>
<evidence type="ECO:0000256" key="1">
    <source>
        <dbReference type="ARBA" id="ARBA00001974"/>
    </source>
</evidence>
<evidence type="ECO:0000256" key="4">
    <source>
        <dbReference type="ARBA" id="ARBA00023002"/>
    </source>
</evidence>
<dbReference type="Proteomes" id="UP001596445">
    <property type="component" value="Unassembled WGS sequence"/>
</dbReference>